<gene>
    <name evidence="3" type="ORF">G7071_00535</name>
</gene>
<evidence type="ECO:0000313" key="3">
    <source>
        <dbReference type="EMBL" id="QIK77162.1"/>
    </source>
</evidence>
<reference evidence="3 4" key="1">
    <citation type="submission" date="2020-03" db="EMBL/GenBank/DDBJ databases">
        <title>Nocardioides sp. nov., isolated from fish.</title>
        <authorList>
            <person name="Hyun D.-W."/>
            <person name="Bae J.-W."/>
        </authorList>
    </citation>
    <scope>NUCLEOTIDE SEQUENCE [LARGE SCALE GENOMIC DNA]</scope>
    <source>
        <strain evidence="3 4">HDW12A</strain>
    </source>
</reference>
<feature type="region of interest" description="Disordered" evidence="1">
    <location>
        <begin position="79"/>
        <end position="98"/>
    </location>
</feature>
<evidence type="ECO:0000256" key="1">
    <source>
        <dbReference type="SAM" id="MobiDB-lite"/>
    </source>
</evidence>
<dbReference type="Proteomes" id="UP000502035">
    <property type="component" value="Chromosome"/>
</dbReference>
<dbReference type="InterPro" id="IPR019933">
    <property type="entry name" value="DivIVA_domain"/>
</dbReference>
<dbReference type="AlphaFoldDB" id="A0A6G7YK95"/>
<name>A0A6G7YK95_9ACTN</name>
<feature type="signal peptide" evidence="2">
    <location>
        <begin position="1"/>
        <end position="19"/>
    </location>
</feature>
<dbReference type="NCBIfam" id="TIGR03544">
    <property type="entry name" value="DivI1A_domain"/>
    <property type="match status" value="1"/>
</dbReference>
<organism evidence="3 4">
    <name type="scientific">Nocardioides piscis</name>
    <dbReference type="NCBI Taxonomy" id="2714938"/>
    <lineage>
        <taxon>Bacteria</taxon>
        <taxon>Bacillati</taxon>
        <taxon>Actinomycetota</taxon>
        <taxon>Actinomycetes</taxon>
        <taxon>Propionibacteriales</taxon>
        <taxon>Nocardioidaceae</taxon>
        <taxon>Nocardioides</taxon>
    </lineage>
</organism>
<accession>A0A6G7YK95</accession>
<dbReference type="EMBL" id="CP049866">
    <property type="protein sequence ID" value="QIK77162.1"/>
    <property type="molecule type" value="Genomic_DNA"/>
</dbReference>
<feature type="compositionally biased region" description="Basic and acidic residues" evidence="1">
    <location>
        <begin position="87"/>
        <end position="98"/>
    </location>
</feature>
<feature type="chain" id="PRO_5038984804" evidence="2">
    <location>
        <begin position="20"/>
        <end position="98"/>
    </location>
</feature>
<protein>
    <submittedName>
        <fullName evidence="3">DivIVA domain-containing protein</fullName>
    </submittedName>
</protein>
<dbReference type="Gene3D" id="6.10.250.660">
    <property type="match status" value="1"/>
</dbReference>
<evidence type="ECO:0000256" key="2">
    <source>
        <dbReference type="SAM" id="SignalP"/>
    </source>
</evidence>
<keyword evidence="2" id="KW-0732">Signal</keyword>
<evidence type="ECO:0000313" key="4">
    <source>
        <dbReference type="Proteomes" id="UP000502035"/>
    </source>
</evidence>
<keyword evidence="4" id="KW-1185">Reference proteome</keyword>
<proteinExistence type="predicted"/>
<sequence>MWLFAVLVVLAMAAVAVVASGRTGALPEEYDDRPDVRVPAGRLAGDDLRRVRFSLAFRGYRMSEVDTLLARLADQLDRGTAAEEEAREERLRGGEEPV</sequence>
<dbReference type="KEGG" id="npi:G7071_00535"/>